<dbReference type="SUPFAM" id="SSF52540">
    <property type="entry name" value="P-loop containing nucleoside triphosphate hydrolases"/>
    <property type="match status" value="2"/>
</dbReference>
<dbReference type="PANTHER" id="PTHR45766:SF6">
    <property type="entry name" value="SWI_SNF-RELATED MATRIX-ASSOCIATED ACTIN-DEPENDENT REGULATOR OF CHROMATIN SUBFAMILY A-LIKE PROTEIN 1"/>
    <property type="match status" value="1"/>
</dbReference>
<accession>A0ABP8UWA5</accession>
<dbReference type="PANTHER" id="PTHR45766">
    <property type="entry name" value="DNA ANNEALING HELICASE AND ENDONUCLEASE ZRANB3 FAMILY MEMBER"/>
    <property type="match status" value="1"/>
</dbReference>
<dbReference type="InterPro" id="IPR027417">
    <property type="entry name" value="P-loop_NTPase"/>
</dbReference>
<gene>
    <name evidence="4" type="ORF">GCM10023116_03840</name>
</gene>
<sequence>MELFNHQEHCAQFWSDHKRIFNTSDPGTGKTIASLEGYRRSIQGRLLVIAPLSILEPSWGDDTTKFLNGFKWAVAHGSEKKRTAAFQSDADIIIMNHDGVKWLAKNLHLLENISHCVVDEFTAFKNKQTQRSKALAELLKKIEYVVMLSGTPNSNHITDIWYPAYMIDGGDRLGRNFFHFRDQVCTPVQVGPRPEMRQWVEKEGAREMVAHLLSDITVRYQFDDCLDVPEHSIHTYFVDMPSQVMRQYNELLEASFLETQNGEISAVHAGSRIKKLLQLLSGAVYDEDGEIVKVHDNRYELVMQLAAEREQCVVAFNWRHEREALTRWAEKYGFTYGFIDGSVATSDRTRMVNEFQDGKLKLIMAHPQSAGHGLTLTRGTSTIWASPTYNAEHFIQFNRRIYRAGQTRKTETIRIAARDTAEIDVYDKLDGKVERMQDLLNLMCQLRRKQ</sequence>
<dbReference type="Proteomes" id="UP001500604">
    <property type="component" value="Unassembled WGS sequence"/>
</dbReference>
<dbReference type="InterPro" id="IPR014001">
    <property type="entry name" value="Helicase_ATP-bd"/>
</dbReference>
<proteinExistence type="predicted"/>
<evidence type="ECO:0000256" key="1">
    <source>
        <dbReference type="ARBA" id="ARBA00022801"/>
    </source>
</evidence>
<keyword evidence="5" id="KW-1185">Reference proteome</keyword>
<dbReference type="Pfam" id="PF00176">
    <property type="entry name" value="SNF2-rel_dom"/>
    <property type="match status" value="1"/>
</dbReference>
<dbReference type="GO" id="GO:0004386">
    <property type="term" value="F:helicase activity"/>
    <property type="evidence" value="ECO:0007669"/>
    <property type="project" value="UniProtKB-KW"/>
</dbReference>
<keyword evidence="2 4" id="KW-0347">Helicase</keyword>
<evidence type="ECO:0000313" key="4">
    <source>
        <dbReference type="EMBL" id="GAA4648120.1"/>
    </source>
</evidence>
<dbReference type="InterPro" id="IPR001650">
    <property type="entry name" value="Helicase_C-like"/>
</dbReference>
<keyword evidence="1" id="KW-0378">Hydrolase</keyword>
<keyword evidence="2 4" id="KW-0067">ATP-binding</keyword>
<dbReference type="SMART" id="SM00487">
    <property type="entry name" value="DEXDc"/>
    <property type="match status" value="1"/>
</dbReference>
<dbReference type="EMBL" id="BAABFL010000025">
    <property type="protein sequence ID" value="GAA4648120.1"/>
    <property type="molecule type" value="Genomic_DNA"/>
</dbReference>
<dbReference type="InterPro" id="IPR000330">
    <property type="entry name" value="SNF2_N"/>
</dbReference>
<evidence type="ECO:0000256" key="2">
    <source>
        <dbReference type="ARBA" id="ARBA00022806"/>
    </source>
</evidence>
<dbReference type="Pfam" id="PF00271">
    <property type="entry name" value="Helicase_C"/>
    <property type="match status" value="1"/>
</dbReference>
<protein>
    <submittedName>
        <fullName evidence="4">DEAD/DEAH box helicase</fullName>
    </submittedName>
</protein>
<feature type="domain" description="Helicase ATP-binding" evidence="3">
    <location>
        <begin position="11"/>
        <end position="170"/>
    </location>
</feature>
<dbReference type="Gene3D" id="3.40.50.300">
    <property type="entry name" value="P-loop containing nucleotide triphosphate hydrolases"/>
    <property type="match status" value="2"/>
</dbReference>
<comment type="caution">
    <text evidence="4">The sequence shown here is derived from an EMBL/GenBank/DDBJ whole genome shotgun (WGS) entry which is preliminary data.</text>
</comment>
<evidence type="ECO:0000259" key="3">
    <source>
        <dbReference type="PROSITE" id="PS51192"/>
    </source>
</evidence>
<name>A0ABP8UWA5_9GAMM</name>
<evidence type="ECO:0000313" key="5">
    <source>
        <dbReference type="Proteomes" id="UP001500604"/>
    </source>
</evidence>
<dbReference type="RefSeq" id="WP_345193355.1">
    <property type="nucleotide sequence ID" value="NZ_BAABFL010000025.1"/>
</dbReference>
<dbReference type="PROSITE" id="PS51192">
    <property type="entry name" value="HELICASE_ATP_BIND_1"/>
    <property type="match status" value="1"/>
</dbReference>
<reference evidence="5" key="1">
    <citation type="journal article" date="2019" name="Int. J. Syst. Evol. Microbiol.">
        <title>The Global Catalogue of Microorganisms (GCM) 10K type strain sequencing project: providing services to taxonomists for standard genome sequencing and annotation.</title>
        <authorList>
            <consortium name="The Broad Institute Genomics Platform"/>
            <consortium name="The Broad Institute Genome Sequencing Center for Infectious Disease"/>
            <person name="Wu L."/>
            <person name="Ma J."/>
        </authorList>
    </citation>
    <scope>NUCLEOTIDE SEQUENCE [LARGE SCALE GENOMIC DNA]</scope>
    <source>
        <strain evidence="5">JCM 17805</strain>
    </source>
</reference>
<keyword evidence="2 4" id="KW-0547">Nucleotide-binding</keyword>
<organism evidence="4 5">
    <name type="scientific">Kistimonas scapharcae</name>
    <dbReference type="NCBI Taxonomy" id="1036133"/>
    <lineage>
        <taxon>Bacteria</taxon>
        <taxon>Pseudomonadati</taxon>
        <taxon>Pseudomonadota</taxon>
        <taxon>Gammaproteobacteria</taxon>
        <taxon>Oceanospirillales</taxon>
        <taxon>Endozoicomonadaceae</taxon>
        <taxon>Kistimonas</taxon>
    </lineage>
</organism>